<sequence>MSHKEENVRVGISIGDLNGIGPEVILKCFEDNRMLELCTPVIFGSSKPLSYIKKNINSNVNFQGIDSLDQIVTGKLNVLNLWKENVNINFGENDPVVGGYAIKSFVAATEALKNDEIDILITAPINKYNTQSEEFKHPGHTNYLNEQLEGNALMLLVSDDLKVGLLTDHLPLKDVAQAITPQRIEEKVKTIREALMNDFNIFNPRIAVLGLNPHAGDEGVIGTEEQEIIKPTITKLAEEGILVSGPFPADGFFGSQLYNSFDAVIACYHDQGLAPFKALSFSKGVNYTAGLNKIRTSPDHGTAYDIAGKNLADPTSFREALYLALDVFRNRNRNIEAKSNPLVPQEKENNTKKFDN</sequence>
<name>A0A378U2J0_MYROD</name>
<evidence type="ECO:0000313" key="5">
    <source>
        <dbReference type="Proteomes" id="UP000255024"/>
    </source>
</evidence>
<dbReference type="GO" id="GO:0051287">
    <property type="term" value="F:NAD binding"/>
    <property type="evidence" value="ECO:0007669"/>
    <property type="project" value="InterPro"/>
</dbReference>
<protein>
    <submittedName>
        <fullName evidence="4">4-hydroxythreonine-4-phosphate dehydrogenase</fullName>
        <ecNumber evidence="4">1.1.1.262</ecNumber>
    </submittedName>
</protein>
<keyword evidence="5" id="KW-1185">Reference proteome</keyword>
<evidence type="ECO:0000256" key="1">
    <source>
        <dbReference type="ARBA" id="ARBA00022723"/>
    </source>
</evidence>
<dbReference type="AlphaFoldDB" id="A0A378U2J0"/>
<dbReference type="PANTHER" id="PTHR30004">
    <property type="entry name" value="4-HYDROXYTHREONINE-4-PHOSPHATE DEHYDROGENASE"/>
    <property type="match status" value="1"/>
</dbReference>
<keyword evidence="2 4" id="KW-0560">Oxidoreductase</keyword>
<dbReference type="EC" id="1.1.1.262" evidence="4"/>
<evidence type="ECO:0000256" key="2">
    <source>
        <dbReference type="ARBA" id="ARBA00023002"/>
    </source>
</evidence>
<dbReference type="InterPro" id="IPR005255">
    <property type="entry name" value="PdxA_fam"/>
</dbReference>
<organism evidence="4 5">
    <name type="scientific">Myroides odoratus</name>
    <name type="common">Flavobacterium odoratum</name>
    <dbReference type="NCBI Taxonomy" id="256"/>
    <lineage>
        <taxon>Bacteria</taxon>
        <taxon>Pseudomonadati</taxon>
        <taxon>Bacteroidota</taxon>
        <taxon>Flavobacteriia</taxon>
        <taxon>Flavobacteriales</taxon>
        <taxon>Flavobacteriaceae</taxon>
        <taxon>Myroides</taxon>
    </lineage>
</organism>
<dbReference type="EMBL" id="UGQL01000002">
    <property type="protein sequence ID" value="STZ69485.1"/>
    <property type="molecule type" value="Genomic_DNA"/>
</dbReference>
<reference evidence="4 5" key="1">
    <citation type="submission" date="2018-06" db="EMBL/GenBank/DDBJ databases">
        <authorList>
            <consortium name="Pathogen Informatics"/>
            <person name="Doyle S."/>
        </authorList>
    </citation>
    <scope>NUCLEOTIDE SEQUENCE [LARGE SCALE GENOMIC DNA]</scope>
    <source>
        <strain evidence="4 5">NCTC11179</strain>
    </source>
</reference>
<gene>
    <name evidence="4" type="primary">pdxA</name>
    <name evidence="4" type="ORF">NCTC11179_02991</name>
</gene>
<evidence type="ECO:0000256" key="3">
    <source>
        <dbReference type="ARBA" id="ARBA00023027"/>
    </source>
</evidence>
<dbReference type="GO" id="GO:0046872">
    <property type="term" value="F:metal ion binding"/>
    <property type="evidence" value="ECO:0007669"/>
    <property type="project" value="UniProtKB-KW"/>
</dbReference>
<dbReference type="RefSeq" id="WP_115092207.1">
    <property type="nucleotide sequence ID" value="NZ_CP068107.1"/>
</dbReference>
<dbReference type="PANTHER" id="PTHR30004:SF6">
    <property type="entry name" value="D-THREONATE 4-PHOSPHATE DEHYDROGENASE"/>
    <property type="match status" value="1"/>
</dbReference>
<dbReference type="GO" id="GO:0050570">
    <property type="term" value="F:4-hydroxythreonine-4-phosphate dehydrogenase activity"/>
    <property type="evidence" value="ECO:0007669"/>
    <property type="project" value="UniProtKB-EC"/>
</dbReference>
<evidence type="ECO:0000313" key="4">
    <source>
        <dbReference type="EMBL" id="STZ69485.1"/>
    </source>
</evidence>
<dbReference type="SUPFAM" id="SSF53659">
    <property type="entry name" value="Isocitrate/Isopropylmalate dehydrogenase-like"/>
    <property type="match status" value="1"/>
</dbReference>
<accession>A0A378U2J0</accession>
<keyword evidence="1" id="KW-0479">Metal-binding</keyword>
<dbReference type="Proteomes" id="UP000255024">
    <property type="component" value="Unassembled WGS sequence"/>
</dbReference>
<dbReference type="Gene3D" id="3.40.718.10">
    <property type="entry name" value="Isopropylmalate Dehydrogenase"/>
    <property type="match status" value="1"/>
</dbReference>
<dbReference type="Pfam" id="PF04166">
    <property type="entry name" value="PdxA"/>
    <property type="match status" value="1"/>
</dbReference>
<dbReference type="NCBIfam" id="TIGR00557">
    <property type="entry name" value="pdxA"/>
    <property type="match status" value="1"/>
</dbReference>
<proteinExistence type="predicted"/>
<keyword evidence="3" id="KW-0520">NAD</keyword>